<proteinExistence type="inferred from homology"/>
<feature type="transmembrane region" description="Helical" evidence="7">
    <location>
        <begin position="441"/>
        <end position="460"/>
    </location>
</feature>
<keyword evidence="8" id="KW-1185">Reference proteome</keyword>
<evidence type="ECO:0000256" key="6">
    <source>
        <dbReference type="SAM" id="MobiDB-lite"/>
    </source>
</evidence>
<accession>A0AAJ7TWW3</accession>
<dbReference type="PANTHER" id="PTHR11119">
    <property type="entry name" value="XANTHINE-URACIL / VITAMIN C PERMEASE FAMILY MEMBER"/>
    <property type="match status" value="1"/>
</dbReference>
<feature type="transmembrane region" description="Helical" evidence="7">
    <location>
        <begin position="413"/>
        <end position="435"/>
    </location>
</feature>
<dbReference type="InterPro" id="IPR006043">
    <property type="entry name" value="NCS2"/>
</dbReference>
<feature type="transmembrane region" description="Helical" evidence="7">
    <location>
        <begin position="60"/>
        <end position="86"/>
    </location>
</feature>
<evidence type="ECO:0000256" key="4">
    <source>
        <dbReference type="ARBA" id="ARBA00022989"/>
    </source>
</evidence>
<organism evidence="8 9">
    <name type="scientific">Petromyzon marinus</name>
    <name type="common">Sea lamprey</name>
    <dbReference type="NCBI Taxonomy" id="7757"/>
    <lineage>
        <taxon>Eukaryota</taxon>
        <taxon>Metazoa</taxon>
        <taxon>Chordata</taxon>
        <taxon>Craniata</taxon>
        <taxon>Vertebrata</taxon>
        <taxon>Cyclostomata</taxon>
        <taxon>Hyperoartia</taxon>
        <taxon>Petromyzontiformes</taxon>
        <taxon>Petromyzontidae</taxon>
        <taxon>Petromyzon</taxon>
    </lineage>
</organism>
<feature type="transmembrane region" description="Helical" evidence="7">
    <location>
        <begin position="265"/>
        <end position="286"/>
    </location>
</feature>
<dbReference type="Pfam" id="PF00860">
    <property type="entry name" value="Xan_ur_permease"/>
    <property type="match status" value="1"/>
</dbReference>
<dbReference type="AlphaFoldDB" id="A0AAJ7TWW3"/>
<evidence type="ECO:0000256" key="5">
    <source>
        <dbReference type="ARBA" id="ARBA00023136"/>
    </source>
</evidence>
<feature type="transmembrane region" description="Helical" evidence="7">
    <location>
        <begin position="224"/>
        <end position="244"/>
    </location>
</feature>
<dbReference type="RefSeq" id="XP_032825610.1">
    <property type="nucleotide sequence ID" value="XM_032969719.1"/>
</dbReference>
<dbReference type="GO" id="GO:0016020">
    <property type="term" value="C:membrane"/>
    <property type="evidence" value="ECO:0007669"/>
    <property type="project" value="UniProtKB-SubCell"/>
</dbReference>
<gene>
    <name evidence="9" type="primary">LOC116951228</name>
</gene>
<dbReference type="KEGG" id="pmrn:116951228"/>
<comment type="similarity">
    <text evidence="2">Belongs to the nucleobase:cation symporter-2 (NCS2) (TC 2.A.40) family.</text>
</comment>
<dbReference type="GO" id="GO:0022857">
    <property type="term" value="F:transmembrane transporter activity"/>
    <property type="evidence" value="ECO:0007669"/>
    <property type="project" value="InterPro"/>
</dbReference>
<keyword evidence="3 7" id="KW-0812">Transmembrane</keyword>
<name>A0AAJ7TWW3_PETMA</name>
<feature type="transmembrane region" description="Helical" evidence="7">
    <location>
        <begin position="509"/>
        <end position="529"/>
    </location>
</feature>
<evidence type="ECO:0000313" key="9">
    <source>
        <dbReference type="RefSeq" id="XP_032825610.1"/>
    </source>
</evidence>
<evidence type="ECO:0000256" key="3">
    <source>
        <dbReference type="ARBA" id="ARBA00022692"/>
    </source>
</evidence>
<dbReference type="Proteomes" id="UP001318040">
    <property type="component" value="Chromosome 42"/>
</dbReference>
<comment type="subcellular location">
    <subcellularLocation>
        <location evidence="1">Membrane</location>
        <topology evidence="1">Multi-pass membrane protein</topology>
    </subcellularLocation>
</comment>
<evidence type="ECO:0000256" key="2">
    <source>
        <dbReference type="ARBA" id="ARBA00008821"/>
    </source>
</evidence>
<feature type="transmembrane region" description="Helical" evidence="7">
    <location>
        <begin position="325"/>
        <end position="347"/>
    </location>
</feature>
<evidence type="ECO:0000256" key="7">
    <source>
        <dbReference type="SAM" id="Phobius"/>
    </source>
</evidence>
<keyword evidence="5 7" id="KW-0472">Membrane</keyword>
<keyword evidence="4 7" id="KW-1133">Transmembrane helix</keyword>
<reference evidence="9" key="1">
    <citation type="submission" date="2025-08" db="UniProtKB">
        <authorList>
            <consortium name="RefSeq"/>
        </authorList>
    </citation>
    <scope>IDENTIFICATION</scope>
    <source>
        <tissue evidence="9">Sperm</tissue>
    </source>
</reference>
<feature type="region of interest" description="Disordered" evidence="6">
    <location>
        <begin position="1"/>
        <end position="24"/>
    </location>
</feature>
<sequence length="632" mass="68074">MPHGSLSEPRKVKRQRPSRPMEDYHVDEMESGACDQCSDGGDGLTKNKGAVVYGVYDTPPWYLCIVLGLQQFLTAFGTIVAIPFILSEHLCISHDDVAKAYLINTIFFVSGLCTLLQVNFGIRLPILQGGTFAFVTPTVALLSLPEWKCPETPLNITSPEHEENWHSRMREVQGAVLVASTVEIVLGFSGLVGFVLRFVGPLCVAPTVSLIGLSLFKVASNDAGTHWGISAMTIFLIVLFSQYMKNLALPIPAYNKGCRIKWFQAFKLLPVLLAMGISWLLCYILTVCDVFPSDPQAYGHVARTDVRAAALQKSPWFRFPYPGQWGAPTVSAAGVLGILAGIVSSIVESVGDYYACARLVGAPPPPRHAVNRGIGMEGIGCLLAGAWGTGNGTTSYSENIGAIGITKVGSRMVIVTAGSMMLLLGMLGKVGAVFVTIPTPVIGGMFMVTFGIITAIGVSNLQFVDMNSTRNIFIFGFSTFAGLAVPGWLMDNPDILQTGVRELDQILQVLLTTSMFVGGFLGLLLDVTIPGTEEERGLLKWRSAGHSAADGGDVGASRAERLAREQKFYGLPFRLDARLPRSWARWLPFWPPGVDVGESEGSRQAAADTDSIPVDLVIVNNAIILGNITMNL</sequence>
<feature type="transmembrane region" description="Helical" evidence="7">
    <location>
        <begin position="472"/>
        <end position="489"/>
    </location>
</feature>
<evidence type="ECO:0000256" key="1">
    <source>
        <dbReference type="ARBA" id="ARBA00004141"/>
    </source>
</evidence>
<feature type="transmembrane region" description="Helical" evidence="7">
    <location>
        <begin position="98"/>
        <end position="120"/>
    </location>
</feature>
<protein>
    <submittedName>
        <fullName evidence="9">Solute carrier family 23 member 1-like</fullName>
    </submittedName>
</protein>
<feature type="transmembrane region" description="Helical" evidence="7">
    <location>
        <begin position="175"/>
        <end position="199"/>
    </location>
</feature>
<evidence type="ECO:0000313" key="8">
    <source>
        <dbReference type="Proteomes" id="UP001318040"/>
    </source>
</evidence>